<keyword evidence="1" id="KW-0479">Metal-binding</keyword>
<dbReference type="AlphaFoldDB" id="A0A2T5VEY5"/>
<dbReference type="PROSITE" id="PS50846">
    <property type="entry name" value="HMA_2"/>
    <property type="match status" value="1"/>
</dbReference>
<name>A0A2T5VEY5_9HYPH</name>
<dbReference type="GO" id="GO:0046872">
    <property type="term" value="F:metal ion binding"/>
    <property type="evidence" value="ECO:0007669"/>
    <property type="project" value="UniProtKB-KW"/>
</dbReference>
<dbReference type="Gene3D" id="3.30.70.100">
    <property type="match status" value="1"/>
</dbReference>
<dbReference type="InterPro" id="IPR036163">
    <property type="entry name" value="HMA_dom_sf"/>
</dbReference>
<dbReference type="EMBL" id="QAYG01000001">
    <property type="protein sequence ID" value="PTW62308.1"/>
    <property type="molecule type" value="Genomic_DNA"/>
</dbReference>
<protein>
    <submittedName>
        <fullName evidence="3">Copper chaperone</fullName>
    </submittedName>
</protein>
<evidence type="ECO:0000313" key="4">
    <source>
        <dbReference type="Proteomes" id="UP000244081"/>
    </source>
</evidence>
<accession>A0A2T5VEY5</accession>
<keyword evidence="4" id="KW-1185">Reference proteome</keyword>
<evidence type="ECO:0000259" key="2">
    <source>
        <dbReference type="PROSITE" id="PS50846"/>
    </source>
</evidence>
<dbReference type="InterPro" id="IPR006121">
    <property type="entry name" value="HMA_dom"/>
</dbReference>
<dbReference type="SUPFAM" id="SSF55008">
    <property type="entry name" value="HMA, heavy metal-associated domain"/>
    <property type="match status" value="1"/>
</dbReference>
<dbReference type="InterPro" id="IPR017969">
    <property type="entry name" value="Heavy-metal-associated_CS"/>
</dbReference>
<evidence type="ECO:0000313" key="3">
    <source>
        <dbReference type="EMBL" id="PTW62308.1"/>
    </source>
</evidence>
<feature type="domain" description="HMA" evidence="2">
    <location>
        <begin position="1"/>
        <end position="63"/>
    </location>
</feature>
<evidence type="ECO:0000256" key="1">
    <source>
        <dbReference type="ARBA" id="ARBA00022723"/>
    </source>
</evidence>
<comment type="caution">
    <text evidence="3">The sequence shown here is derived from an EMBL/GenBank/DDBJ whole genome shotgun (WGS) entry which is preliminary data.</text>
</comment>
<dbReference type="Proteomes" id="UP000244081">
    <property type="component" value="Unassembled WGS sequence"/>
</dbReference>
<gene>
    <name evidence="3" type="ORF">C8N35_101348</name>
</gene>
<dbReference type="CDD" id="cd00371">
    <property type="entry name" value="HMA"/>
    <property type="match status" value="1"/>
</dbReference>
<dbReference type="RefSeq" id="WP_107987896.1">
    <property type="nucleotide sequence ID" value="NZ_QAYG01000001.1"/>
</dbReference>
<dbReference type="Pfam" id="PF00403">
    <property type="entry name" value="HMA"/>
    <property type="match status" value="1"/>
</dbReference>
<proteinExistence type="predicted"/>
<organism evidence="3 4">
    <name type="scientific">Breoghania corrubedonensis</name>
    <dbReference type="NCBI Taxonomy" id="665038"/>
    <lineage>
        <taxon>Bacteria</taxon>
        <taxon>Pseudomonadati</taxon>
        <taxon>Pseudomonadota</taxon>
        <taxon>Alphaproteobacteria</taxon>
        <taxon>Hyphomicrobiales</taxon>
        <taxon>Stappiaceae</taxon>
        <taxon>Breoghania</taxon>
    </lineage>
</organism>
<sequence length="68" mass="7031">MIVLTVEGMSCDHCKKAVANAVAGVDPKAEYSIDLESGRVEVSSELPAKSFADAIEEAGYDIAGTQAA</sequence>
<dbReference type="OrthoDB" id="9801832at2"/>
<dbReference type="PROSITE" id="PS01047">
    <property type="entry name" value="HMA_1"/>
    <property type="match status" value="1"/>
</dbReference>
<reference evidence="3 4" key="1">
    <citation type="submission" date="2018-04" db="EMBL/GenBank/DDBJ databases">
        <title>Genomic Encyclopedia of Archaeal and Bacterial Type Strains, Phase II (KMG-II): from individual species to whole genera.</title>
        <authorList>
            <person name="Goeker M."/>
        </authorList>
    </citation>
    <scope>NUCLEOTIDE SEQUENCE [LARGE SCALE GENOMIC DNA]</scope>
    <source>
        <strain evidence="3 4">DSM 23382</strain>
    </source>
</reference>